<dbReference type="AlphaFoldDB" id="A0A139QCU4"/>
<dbReference type="OrthoDB" id="9554405at2"/>
<evidence type="ECO:0000313" key="3">
    <source>
        <dbReference type="Proteomes" id="UP000070136"/>
    </source>
</evidence>
<dbReference type="EMBL" id="LQOA01000007">
    <property type="protein sequence ID" value="KXU00281.1"/>
    <property type="molecule type" value="Genomic_DNA"/>
</dbReference>
<proteinExistence type="predicted"/>
<organism evidence="2 3">
    <name type="scientific">Streptococcus mitis</name>
    <dbReference type="NCBI Taxonomy" id="28037"/>
    <lineage>
        <taxon>Bacteria</taxon>
        <taxon>Bacillati</taxon>
        <taxon>Bacillota</taxon>
        <taxon>Bacilli</taxon>
        <taxon>Lactobacillales</taxon>
        <taxon>Streptococcaceae</taxon>
        <taxon>Streptococcus</taxon>
        <taxon>Streptococcus mitis group</taxon>
    </lineage>
</organism>
<protein>
    <recommendedName>
        <fullName evidence="4">Lactococcin 972 family bacteriocin</fullName>
    </recommendedName>
</protein>
<dbReference type="RefSeq" id="WP_061424015.1">
    <property type="nucleotide sequence ID" value="NZ_CAMHZQ010000006.1"/>
</dbReference>
<feature type="chain" id="PRO_5007488842" description="Lactococcin 972 family bacteriocin" evidence="1">
    <location>
        <begin position="26"/>
        <end position="100"/>
    </location>
</feature>
<name>A0A139QCU4_STRMT</name>
<dbReference type="Pfam" id="PF09683">
    <property type="entry name" value="Lactococcin_972"/>
    <property type="match status" value="1"/>
</dbReference>
<keyword evidence="1" id="KW-0732">Signal</keyword>
<dbReference type="InterPro" id="IPR006540">
    <property type="entry name" value="Lactococcin_972"/>
</dbReference>
<accession>A0A139QCU4</accession>
<dbReference type="Gene3D" id="2.60.40.2850">
    <property type="match status" value="1"/>
</dbReference>
<evidence type="ECO:0000256" key="1">
    <source>
        <dbReference type="SAM" id="SignalP"/>
    </source>
</evidence>
<gene>
    <name evidence="2" type="ORF">SMIDD28_00179</name>
</gene>
<dbReference type="Proteomes" id="UP000070136">
    <property type="component" value="Unassembled WGS sequence"/>
</dbReference>
<comment type="caution">
    <text evidence="2">The sequence shown here is derived from an EMBL/GenBank/DDBJ whole genome shotgun (WGS) entry which is preliminary data.</text>
</comment>
<feature type="signal peptide" evidence="1">
    <location>
        <begin position="1"/>
        <end position="25"/>
    </location>
</feature>
<reference evidence="2 3" key="1">
    <citation type="submission" date="2016-01" db="EMBL/GenBank/DDBJ databases">
        <title>Highly variable Streptococcus oralis are common among viridans streptococci isolated from primates.</title>
        <authorList>
            <person name="Denapaite D."/>
            <person name="Rieger M."/>
            <person name="Koendgen S."/>
            <person name="Brueckner R."/>
            <person name="Ochigava I."/>
            <person name="Kappeler P."/>
            <person name="Maetz-Rensing K."/>
            <person name="Leendertz F."/>
            <person name="Hakenbeck R."/>
        </authorList>
    </citation>
    <scope>NUCLEOTIDE SEQUENCE [LARGE SCALE GENOMIC DNA]</scope>
    <source>
        <strain evidence="2 3">DD28</strain>
    </source>
</reference>
<dbReference type="NCBIfam" id="TIGR01653">
    <property type="entry name" value="lactococcin_972"/>
    <property type="match status" value="1"/>
</dbReference>
<dbReference type="PATRIC" id="fig|28037.234.peg.191"/>
<evidence type="ECO:0000313" key="2">
    <source>
        <dbReference type="EMBL" id="KXU00281.1"/>
    </source>
</evidence>
<evidence type="ECO:0008006" key="4">
    <source>
        <dbReference type="Google" id="ProtNLM"/>
    </source>
</evidence>
<sequence>MRKLKNVLLVSALALSAVTATVTIAETVDVEGGTWSYGYTTGINAYSDYYHSYNYHGSRVKNRNNGDTNTANAESGVWSKAWIWDVWDPATFYYSSNGGY</sequence>